<evidence type="ECO:0000256" key="2">
    <source>
        <dbReference type="ARBA" id="ARBA00022617"/>
    </source>
</evidence>
<dbReference type="Gene3D" id="1.20.1300.10">
    <property type="entry name" value="Fumarate reductase/succinate dehydrogenase, transmembrane subunit"/>
    <property type="match status" value="1"/>
</dbReference>
<evidence type="ECO:0000256" key="5">
    <source>
        <dbReference type="ARBA" id="ARBA00022989"/>
    </source>
</evidence>
<dbReference type="EMBL" id="RJKE01000001">
    <property type="protein sequence ID" value="ROO82858.1"/>
    <property type="molecule type" value="Genomic_DNA"/>
</dbReference>
<dbReference type="Pfam" id="PF01127">
    <property type="entry name" value="Sdh_cyt"/>
    <property type="match status" value="1"/>
</dbReference>
<evidence type="ECO:0000256" key="1">
    <source>
        <dbReference type="ARBA" id="ARBA00004370"/>
    </source>
</evidence>
<evidence type="ECO:0000256" key="4">
    <source>
        <dbReference type="ARBA" id="ARBA00022723"/>
    </source>
</evidence>
<evidence type="ECO:0000256" key="8">
    <source>
        <dbReference type="SAM" id="Phobius"/>
    </source>
</evidence>
<dbReference type="AlphaFoldDB" id="A0A3N1CQ59"/>
<dbReference type="GO" id="GO:0046872">
    <property type="term" value="F:metal ion binding"/>
    <property type="evidence" value="ECO:0007669"/>
    <property type="project" value="UniProtKB-KW"/>
</dbReference>
<keyword evidence="5 8" id="KW-1133">Transmembrane helix</keyword>
<keyword evidence="6" id="KW-0408">Iron</keyword>
<sequence>MAIASIPALYRSSVGKKAIMAVTGAFMVLFLIGHMVGNLKIFFGLEEFNGYAAWLRTIGEPALHHEWFLWILRLALVAAVVLHFSTAAELTVRAKRARPVKYQHRGPVNGSYAARTMRWGGVIVLLFIIWHILDLTVGVANPNGVHGEAYQNVVAGFAPDRWWVTAFYVVSMIMLGFHLRHGLVSAVQTLGLKNPKHDKTLNVVATGFAVLLSIGFLIVPISVTLGVVD</sequence>
<dbReference type="Proteomes" id="UP000272400">
    <property type="component" value="Unassembled WGS sequence"/>
</dbReference>
<name>A0A3N1CQ59_9ACTN</name>
<dbReference type="SUPFAM" id="SSF81343">
    <property type="entry name" value="Fumarate reductase respiratory complex transmembrane subunits"/>
    <property type="match status" value="1"/>
</dbReference>
<evidence type="ECO:0000256" key="7">
    <source>
        <dbReference type="ARBA" id="ARBA00023136"/>
    </source>
</evidence>
<feature type="transmembrane region" description="Helical" evidence="8">
    <location>
        <begin position="200"/>
        <end position="223"/>
    </location>
</feature>
<reference evidence="9 10" key="1">
    <citation type="submission" date="2018-11" db="EMBL/GenBank/DDBJ databases">
        <title>Sequencing the genomes of 1000 actinobacteria strains.</title>
        <authorList>
            <person name="Klenk H.-P."/>
        </authorList>
    </citation>
    <scope>NUCLEOTIDE SEQUENCE [LARGE SCALE GENOMIC DNA]</scope>
    <source>
        <strain evidence="9 10">DSM 44254</strain>
    </source>
</reference>
<keyword evidence="2" id="KW-0349">Heme</keyword>
<evidence type="ECO:0000313" key="10">
    <source>
        <dbReference type="Proteomes" id="UP000272400"/>
    </source>
</evidence>
<dbReference type="InterPro" id="IPR034804">
    <property type="entry name" value="SQR/QFR_C/D"/>
</dbReference>
<dbReference type="GO" id="GO:0016020">
    <property type="term" value="C:membrane"/>
    <property type="evidence" value="ECO:0007669"/>
    <property type="project" value="UniProtKB-SubCell"/>
</dbReference>
<keyword evidence="7 8" id="KW-0472">Membrane</keyword>
<proteinExistence type="predicted"/>
<organism evidence="9 10">
    <name type="scientific">Actinocorallia herbida</name>
    <dbReference type="NCBI Taxonomy" id="58109"/>
    <lineage>
        <taxon>Bacteria</taxon>
        <taxon>Bacillati</taxon>
        <taxon>Actinomycetota</taxon>
        <taxon>Actinomycetes</taxon>
        <taxon>Streptosporangiales</taxon>
        <taxon>Thermomonosporaceae</taxon>
        <taxon>Actinocorallia</taxon>
    </lineage>
</organism>
<feature type="transmembrane region" description="Helical" evidence="8">
    <location>
        <begin position="18"/>
        <end position="37"/>
    </location>
</feature>
<dbReference type="CDD" id="cd03498">
    <property type="entry name" value="SQR_TypeB_2_TM"/>
    <property type="match status" value="1"/>
</dbReference>
<keyword evidence="10" id="KW-1185">Reference proteome</keyword>
<evidence type="ECO:0000256" key="6">
    <source>
        <dbReference type="ARBA" id="ARBA00023004"/>
    </source>
</evidence>
<feature type="transmembrane region" description="Helical" evidence="8">
    <location>
        <begin position="112"/>
        <end position="133"/>
    </location>
</feature>
<dbReference type="InterPro" id="IPR000701">
    <property type="entry name" value="SuccDH_FuR_B_TM-su"/>
</dbReference>
<dbReference type="RefSeq" id="WP_281280832.1">
    <property type="nucleotide sequence ID" value="NZ_RJKE01000001.1"/>
</dbReference>
<gene>
    <name evidence="9" type="ORF">EDD29_0343</name>
</gene>
<keyword evidence="4" id="KW-0479">Metal-binding</keyword>
<feature type="transmembrane region" description="Helical" evidence="8">
    <location>
        <begin position="67"/>
        <end position="92"/>
    </location>
</feature>
<keyword evidence="3 8" id="KW-0812">Transmembrane</keyword>
<comment type="caution">
    <text evidence="9">The sequence shown here is derived from an EMBL/GenBank/DDBJ whole genome shotgun (WGS) entry which is preliminary data.</text>
</comment>
<comment type="subcellular location">
    <subcellularLocation>
        <location evidence="1">Membrane</location>
    </subcellularLocation>
</comment>
<dbReference type="NCBIfam" id="TIGR02046">
    <property type="entry name" value="sdhC_b558_fam"/>
    <property type="match status" value="1"/>
</dbReference>
<accession>A0A3N1CQ59</accession>
<evidence type="ECO:0000256" key="3">
    <source>
        <dbReference type="ARBA" id="ARBA00022692"/>
    </source>
</evidence>
<feature type="transmembrane region" description="Helical" evidence="8">
    <location>
        <begin position="162"/>
        <end position="179"/>
    </location>
</feature>
<protein>
    <submittedName>
        <fullName evidence="9">Succinate dehydrogenase subunit C</fullName>
    </submittedName>
</protein>
<dbReference type="InterPro" id="IPR011138">
    <property type="entry name" value="Cytochrome_b-558"/>
</dbReference>
<evidence type="ECO:0000313" key="9">
    <source>
        <dbReference type="EMBL" id="ROO82858.1"/>
    </source>
</evidence>